<gene>
    <name evidence="2" type="ORF">P154DRAFT_547690</name>
</gene>
<dbReference type="EMBL" id="ML977619">
    <property type="protein sequence ID" value="KAF1996946.1"/>
    <property type="molecule type" value="Genomic_DNA"/>
</dbReference>
<evidence type="ECO:0000313" key="3">
    <source>
        <dbReference type="Proteomes" id="UP000799779"/>
    </source>
</evidence>
<dbReference type="AlphaFoldDB" id="A0A6A5WGZ9"/>
<dbReference type="PANTHER" id="PTHR10622">
    <property type="entry name" value="HET DOMAIN-CONTAINING PROTEIN"/>
    <property type="match status" value="1"/>
</dbReference>
<dbReference type="OrthoDB" id="674604at2759"/>
<organism evidence="2 3">
    <name type="scientific">Amniculicola lignicola CBS 123094</name>
    <dbReference type="NCBI Taxonomy" id="1392246"/>
    <lineage>
        <taxon>Eukaryota</taxon>
        <taxon>Fungi</taxon>
        <taxon>Dikarya</taxon>
        <taxon>Ascomycota</taxon>
        <taxon>Pezizomycotina</taxon>
        <taxon>Dothideomycetes</taxon>
        <taxon>Pleosporomycetidae</taxon>
        <taxon>Pleosporales</taxon>
        <taxon>Amniculicolaceae</taxon>
        <taxon>Amniculicola</taxon>
    </lineage>
</organism>
<protein>
    <submittedName>
        <fullName evidence="2">Heterokaryon incompatibility</fullName>
    </submittedName>
</protein>
<proteinExistence type="predicted"/>
<name>A0A6A5WGZ9_9PLEO</name>
<dbReference type="Proteomes" id="UP000799779">
    <property type="component" value="Unassembled WGS sequence"/>
</dbReference>
<accession>A0A6A5WGZ9</accession>
<keyword evidence="3" id="KW-1185">Reference proteome</keyword>
<dbReference type="InterPro" id="IPR010730">
    <property type="entry name" value="HET"/>
</dbReference>
<reference evidence="2" key="1">
    <citation type="journal article" date="2020" name="Stud. Mycol.">
        <title>101 Dothideomycetes genomes: a test case for predicting lifestyles and emergence of pathogens.</title>
        <authorList>
            <person name="Haridas S."/>
            <person name="Albert R."/>
            <person name="Binder M."/>
            <person name="Bloem J."/>
            <person name="Labutti K."/>
            <person name="Salamov A."/>
            <person name="Andreopoulos B."/>
            <person name="Baker S."/>
            <person name="Barry K."/>
            <person name="Bills G."/>
            <person name="Bluhm B."/>
            <person name="Cannon C."/>
            <person name="Castanera R."/>
            <person name="Culley D."/>
            <person name="Daum C."/>
            <person name="Ezra D."/>
            <person name="Gonzalez J."/>
            <person name="Henrissat B."/>
            <person name="Kuo A."/>
            <person name="Liang C."/>
            <person name="Lipzen A."/>
            <person name="Lutzoni F."/>
            <person name="Magnuson J."/>
            <person name="Mondo S."/>
            <person name="Nolan M."/>
            <person name="Ohm R."/>
            <person name="Pangilinan J."/>
            <person name="Park H.-J."/>
            <person name="Ramirez L."/>
            <person name="Alfaro M."/>
            <person name="Sun H."/>
            <person name="Tritt A."/>
            <person name="Yoshinaga Y."/>
            <person name="Zwiers L.-H."/>
            <person name="Turgeon B."/>
            <person name="Goodwin S."/>
            <person name="Spatafora J."/>
            <person name="Crous P."/>
            <person name="Grigoriev I."/>
        </authorList>
    </citation>
    <scope>NUCLEOTIDE SEQUENCE</scope>
    <source>
        <strain evidence="2">CBS 123094</strain>
    </source>
</reference>
<sequence length="219" mass="25506">MRLLLRSSTGEFSLTKEFVGDDVIPLYAILSHTWKEGEEVTFQDLKEGTGQDKAGYNKIRFCGQQAERDGLQYFWVDTCCIDKSNQVVLQDAINSMFRWYQNARECYVYLSDVSTVKRKEPAFRVSRWFTWGWTLQELLALRLVKFFSCEGNYLGDKTTLVQQIHEITEDRAYSLLGIFDICMPLLYGEGEGKAFRRLQKKITRLLNGAQQEQALNKEY</sequence>
<dbReference type="PANTHER" id="PTHR10622:SF10">
    <property type="entry name" value="HET DOMAIN-CONTAINING PROTEIN"/>
    <property type="match status" value="1"/>
</dbReference>
<evidence type="ECO:0000313" key="2">
    <source>
        <dbReference type="EMBL" id="KAF1996946.1"/>
    </source>
</evidence>
<dbReference type="Pfam" id="PF06985">
    <property type="entry name" value="HET"/>
    <property type="match status" value="1"/>
</dbReference>
<evidence type="ECO:0000259" key="1">
    <source>
        <dbReference type="Pfam" id="PF06985"/>
    </source>
</evidence>
<feature type="domain" description="Heterokaryon incompatibility" evidence="1">
    <location>
        <begin position="27"/>
        <end position="115"/>
    </location>
</feature>